<evidence type="ECO:0000256" key="21">
    <source>
        <dbReference type="SAM" id="Phobius"/>
    </source>
</evidence>
<keyword evidence="8" id="KW-0256">Endoplasmic reticulum</keyword>
<organism evidence="24 25">
    <name type="scientific">Polyodon spathula</name>
    <name type="common">North American paddlefish</name>
    <name type="synonym">Squalus spathula</name>
    <dbReference type="NCBI Taxonomy" id="7913"/>
    <lineage>
        <taxon>Eukaryota</taxon>
        <taxon>Metazoa</taxon>
        <taxon>Chordata</taxon>
        <taxon>Craniata</taxon>
        <taxon>Vertebrata</taxon>
        <taxon>Euteleostomi</taxon>
        <taxon>Actinopterygii</taxon>
        <taxon>Chondrostei</taxon>
        <taxon>Acipenseriformes</taxon>
        <taxon>Polyodontidae</taxon>
        <taxon>Polyodon</taxon>
    </lineage>
</organism>
<evidence type="ECO:0000256" key="20">
    <source>
        <dbReference type="ARBA" id="ARBA00046601"/>
    </source>
</evidence>
<keyword evidence="5" id="KW-0165">Cleavage on pair of basic residues</keyword>
<evidence type="ECO:0000256" key="8">
    <source>
        <dbReference type="ARBA" id="ARBA00022824"/>
    </source>
</evidence>
<gene>
    <name evidence="24" type="primary">Atp6ap2</name>
    <name evidence="24" type="ORF">GTO93_0002443</name>
</gene>
<evidence type="ECO:0000256" key="1">
    <source>
        <dbReference type="ARBA" id="ARBA00004115"/>
    </source>
</evidence>
<reference evidence="24" key="1">
    <citation type="journal article" date="2021" name="Cell">
        <title>Tracing the genetic footprints of vertebrate landing in non-teleost ray-finned fishes.</title>
        <authorList>
            <person name="Bi X."/>
            <person name="Wang K."/>
            <person name="Yang L."/>
            <person name="Pan H."/>
            <person name="Jiang H."/>
            <person name="Wei Q."/>
            <person name="Fang M."/>
            <person name="Yu H."/>
            <person name="Zhu C."/>
            <person name="Cai Y."/>
            <person name="He Y."/>
            <person name="Gan X."/>
            <person name="Zeng H."/>
            <person name="Yu D."/>
            <person name="Zhu Y."/>
            <person name="Jiang H."/>
            <person name="Qiu Q."/>
            <person name="Yang H."/>
            <person name="Zhang Y.E."/>
            <person name="Wang W."/>
            <person name="Zhu M."/>
            <person name="He S."/>
            <person name="Zhang G."/>
        </authorList>
    </citation>
    <scope>NUCLEOTIDE SEQUENCE</scope>
    <source>
        <strain evidence="24">Pddl_001</strain>
    </source>
</reference>
<keyword evidence="9 21" id="KW-1133">Transmembrane helix</keyword>
<sequence length="423" mass="47016">MPRTRSPVADLVKALPCGVEGWKGKLSRDSFLYHLSAIGKAGLGNIQRYGSAVTGNDKRKMGFFRAVAGVNRFQMAMLAIFAVLTAGAFGDSFTVLRAPGYVTFKEGQWPISGERIPDLVALTLGFSVKEDLAWPGLRVGSLFHRPRASALVVVRGVDQLPLPKSGTSYPVENAVPFTLDSVANTIHSLFPEDYPIILQLAPTEEGVYMGGKANAVFEELPVTLRQIRGRLSQNNSVLDVLPPNSLNRNSEVVQLFFSELQVLQDIIALLSQHKHLTSEHSPDLYSLELSSLEAMEKSYGQDSMQFKEATQILASMLQKFADDMFSIYNSSAVVELVTVKKFDTPLVRKVRSILESKQISNPGSAYNLAYKYNFNYAVVFNIILWMMIVLVLAVIVISYNLWNMDPGYDSIIYRMTNQKIRVD</sequence>
<evidence type="ECO:0000313" key="24">
    <source>
        <dbReference type="EMBL" id="MBN3288679.1"/>
    </source>
</evidence>
<keyword evidence="10 21" id="KW-0472">Membrane</keyword>
<evidence type="ECO:0000256" key="3">
    <source>
        <dbReference type="ARBA" id="ARBA00014237"/>
    </source>
</evidence>
<evidence type="ECO:0000256" key="15">
    <source>
        <dbReference type="ARBA" id="ARBA00029432"/>
    </source>
</evidence>
<evidence type="ECO:0000256" key="9">
    <source>
        <dbReference type="ARBA" id="ARBA00022989"/>
    </source>
</evidence>
<evidence type="ECO:0000256" key="18">
    <source>
        <dbReference type="ARBA" id="ARBA00032473"/>
    </source>
</evidence>
<evidence type="ECO:0000259" key="23">
    <source>
        <dbReference type="Pfam" id="PF25294"/>
    </source>
</evidence>
<dbReference type="PANTHER" id="PTHR13351:SF1">
    <property type="entry name" value="RENIN RECEPTOR"/>
    <property type="match status" value="1"/>
</dbReference>
<dbReference type="InterPro" id="IPR012493">
    <property type="entry name" value="Renin_rcpt"/>
</dbReference>
<dbReference type="Pfam" id="PF07850">
    <property type="entry name" value="Renin_r"/>
    <property type="match status" value="1"/>
</dbReference>
<evidence type="ECO:0000259" key="22">
    <source>
        <dbReference type="Pfam" id="PF07850"/>
    </source>
</evidence>
<dbReference type="Proteomes" id="UP001166093">
    <property type="component" value="Unassembled WGS sequence"/>
</dbReference>
<evidence type="ECO:0000256" key="12">
    <source>
        <dbReference type="ARBA" id="ARBA00029428"/>
    </source>
</evidence>
<feature type="non-terminal residue" evidence="24">
    <location>
        <position position="1"/>
    </location>
</feature>
<evidence type="ECO:0000313" key="25">
    <source>
        <dbReference type="Proteomes" id="UP001166093"/>
    </source>
</evidence>
<feature type="domain" description="Renin receptor-like C-terminal transmembrane spanning segment" evidence="22">
    <location>
        <begin position="348"/>
        <end position="423"/>
    </location>
</feature>
<evidence type="ECO:0000256" key="13">
    <source>
        <dbReference type="ARBA" id="ARBA00029429"/>
    </source>
</evidence>
<dbReference type="InterPro" id="IPR057318">
    <property type="entry name" value="RENR_N"/>
</dbReference>
<evidence type="ECO:0000256" key="2">
    <source>
        <dbReference type="ARBA" id="ARBA00004352"/>
    </source>
</evidence>
<evidence type="ECO:0000256" key="17">
    <source>
        <dbReference type="ARBA" id="ARBA00031536"/>
    </source>
</evidence>
<evidence type="ECO:0000256" key="19">
    <source>
        <dbReference type="ARBA" id="ARBA00045569"/>
    </source>
</evidence>
<feature type="domain" description="Renin receptor N-terminal" evidence="23">
    <location>
        <begin position="90"/>
        <end position="340"/>
    </location>
</feature>
<keyword evidence="25" id="KW-1185">Reference proteome</keyword>
<feature type="transmembrane region" description="Helical" evidence="21">
    <location>
        <begin position="73"/>
        <end position="96"/>
    </location>
</feature>
<keyword evidence="6 21" id="KW-0812">Transmembrane</keyword>
<evidence type="ECO:0000256" key="10">
    <source>
        <dbReference type="ARBA" id="ARBA00023136"/>
    </source>
</evidence>
<keyword evidence="7" id="KW-0732">Signal</keyword>
<protein>
    <recommendedName>
        <fullName evidence="3">Renin receptor</fullName>
    </recommendedName>
    <alternativeName>
        <fullName evidence="18">ATPase H(+)-transporting lysosomal accessory protein 2</fullName>
    </alternativeName>
    <alternativeName>
        <fullName evidence="17">ATPase H(+)-transporting lysosomal-interacting protein 2</fullName>
    </alternativeName>
    <alternativeName>
        <fullName evidence="16">Renin/prorenin receptor</fullName>
    </alternativeName>
</protein>
<comment type="function">
    <text evidence="19">Multifunctional protein which functions as a renin, prorenin cellular receptor and is involved in the assembly of the lysosomal proton-transporting V-type ATPase (V-ATPase) and the acidification of the endo-lysosomal system. May mediate renin-dependent cellular responses by activating ERK1 and ERK2. By increasing the catalytic efficiency of renin in AGT/angiotensinogen conversion to angiotensin I, may also play a role in the renin-angiotensin system (RAS). Through its function in V-type ATPase (v-ATPase) assembly and acidification of the lysosome it regulates protein degradation and may control different signaling pathways important for proper brain development, synapse morphology and synaptic transmission.</text>
</comment>
<feature type="transmembrane region" description="Helical" evidence="21">
    <location>
        <begin position="376"/>
        <end position="399"/>
    </location>
</feature>
<proteinExistence type="predicted"/>
<evidence type="ECO:0000256" key="11">
    <source>
        <dbReference type="ARBA" id="ARBA00023170"/>
    </source>
</evidence>
<keyword evidence="4" id="KW-1003">Cell membrane</keyword>
<evidence type="ECO:0000256" key="6">
    <source>
        <dbReference type="ARBA" id="ARBA00022692"/>
    </source>
</evidence>
<feature type="non-terminal residue" evidence="24">
    <location>
        <position position="423"/>
    </location>
</feature>
<comment type="caution">
    <text evidence="24">The sequence shown here is derived from an EMBL/GenBank/DDBJ whole genome shotgun (WGS) entry which is preliminary data.</text>
</comment>
<name>A0ABS2YR87_POLSP</name>
<dbReference type="PANTHER" id="PTHR13351">
    <property type="entry name" value="RENIN RECEPTOR"/>
    <property type="match status" value="1"/>
</dbReference>
<dbReference type="Pfam" id="PF25294">
    <property type="entry name" value="RENR_N"/>
    <property type="match status" value="1"/>
</dbReference>
<dbReference type="EMBL" id="JAAWVQ010177860">
    <property type="protein sequence ID" value="MBN3288679.1"/>
    <property type="molecule type" value="Genomic_DNA"/>
</dbReference>
<comment type="subunit">
    <text evidence="20">Interacts with renin. Accessory component of the multisubunit proton-transporting vacuolar (V)-ATPase protein pump. Interacts (via N-terminus) with ATP6AP1 (via N-terminus). Interacts with ATP6V0D1; ATP6V0D1 is a V-ATPase complex subunit and the interaction promotes V-ATPase complex assembly. Interacts with TMEM9; TMEM9 is a V-ATPase assembly regulator and the interaction induces the interaction with ATP6V0D1. Interacts with VMA21 (via N-terminus); VMA21 is a V-ATPase accessory component.</text>
</comment>
<dbReference type="InterPro" id="IPR056780">
    <property type="entry name" value="Renin_r_C"/>
</dbReference>
<evidence type="ECO:0000256" key="5">
    <source>
        <dbReference type="ARBA" id="ARBA00022685"/>
    </source>
</evidence>
<evidence type="ECO:0000256" key="16">
    <source>
        <dbReference type="ARBA" id="ARBA00030875"/>
    </source>
</evidence>
<keyword evidence="11" id="KW-0675">Receptor</keyword>
<evidence type="ECO:0000256" key="7">
    <source>
        <dbReference type="ARBA" id="ARBA00022729"/>
    </source>
</evidence>
<comment type="subcellular location">
    <subcellularLocation>
        <location evidence="13">Cell projection</location>
        <location evidence="13">Dendritic spine membrane</location>
        <topology evidence="13">Single-pass type I membrane protein</topology>
    </subcellularLocation>
    <subcellularLocation>
        <location evidence="15">Cytoplasmic vesicle</location>
        <location evidence="15">Autophagosome membrane</location>
        <topology evidence="15">Single-pass type I membrane protein</topology>
    </subcellularLocation>
    <subcellularLocation>
        <location evidence="14">Cytoplasmic vesicle</location>
        <location evidence="14">Clathrin-coated vesicle membrane</location>
        <topology evidence="14">Single-pass type I membrane protein</topology>
    </subcellularLocation>
    <subcellularLocation>
        <location evidence="12">Cytoplasmic vesicle</location>
        <location evidence="12">Secretory vesicle</location>
        <location evidence="12">Synaptic vesicle membrane</location>
        <topology evidence="12">Single-pass type I membrane protein</topology>
    </subcellularLocation>
    <subcellularLocation>
        <location evidence="1">Endoplasmic reticulum membrane</location>
        <topology evidence="1">Single-pass type I membrane protein</topology>
    </subcellularLocation>
    <subcellularLocation>
        <location evidence="2">Lysosome membrane</location>
        <topology evidence="2">Single-pass type I membrane protein</topology>
    </subcellularLocation>
</comment>
<evidence type="ECO:0000256" key="4">
    <source>
        <dbReference type="ARBA" id="ARBA00022475"/>
    </source>
</evidence>
<evidence type="ECO:0000256" key="14">
    <source>
        <dbReference type="ARBA" id="ARBA00029430"/>
    </source>
</evidence>
<accession>A0ABS2YR87</accession>